<accession>J0D4F7</accession>
<dbReference type="OMA" id="HYGFFRV"/>
<evidence type="ECO:0000256" key="2">
    <source>
        <dbReference type="ARBA" id="ARBA00013081"/>
    </source>
</evidence>
<comment type="catalytic activity">
    <reaction evidence="5">
        <text>O-phospho-L-seryl-[protein] + H2O = L-seryl-[protein] + phosphate</text>
        <dbReference type="Rhea" id="RHEA:20629"/>
        <dbReference type="Rhea" id="RHEA-COMP:9863"/>
        <dbReference type="Rhea" id="RHEA-COMP:11604"/>
        <dbReference type="ChEBI" id="CHEBI:15377"/>
        <dbReference type="ChEBI" id="CHEBI:29999"/>
        <dbReference type="ChEBI" id="CHEBI:43474"/>
        <dbReference type="ChEBI" id="CHEBI:83421"/>
        <dbReference type="EC" id="3.1.3.16"/>
    </reaction>
</comment>
<comment type="catalytic activity">
    <reaction evidence="6">
        <text>O-phospho-L-threonyl-[protein] + H2O = L-threonyl-[protein] + phosphate</text>
        <dbReference type="Rhea" id="RHEA:47004"/>
        <dbReference type="Rhea" id="RHEA-COMP:11060"/>
        <dbReference type="Rhea" id="RHEA-COMP:11605"/>
        <dbReference type="ChEBI" id="CHEBI:15377"/>
        <dbReference type="ChEBI" id="CHEBI:30013"/>
        <dbReference type="ChEBI" id="CHEBI:43474"/>
        <dbReference type="ChEBI" id="CHEBI:61977"/>
        <dbReference type="EC" id="3.1.3.16"/>
    </reaction>
</comment>
<keyword evidence="4" id="KW-0539">Nucleus</keyword>
<dbReference type="EC" id="3.1.3.16" evidence="2"/>
<dbReference type="InterPro" id="IPR036412">
    <property type="entry name" value="HAD-like_sf"/>
</dbReference>
<dbReference type="KEGG" id="adl:AURDEDRAFT_42597"/>
<evidence type="ECO:0000256" key="1">
    <source>
        <dbReference type="ARBA" id="ARBA00004123"/>
    </source>
</evidence>
<dbReference type="Proteomes" id="UP000006514">
    <property type="component" value="Unassembled WGS sequence"/>
</dbReference>
<dbReference type="SUPFAM" id="SSF56784">
    <property type="entry name" value="HAD-like"/>
    <property type="match status" value="1"/>
</dbReference>
<evidence type="ECO:0000259" key="7">
    <source>
        <dbReference type="PROSITE" id="PS50969"/>
    </source>
</evidence>
<evidence type="ECO:0000256" key="4">
    <source>
        <dbReference type="ARBA" id="ARBA00023242"/>
    </source>
</evidence>
<dbReference type="PROSITE" id="PS50969">
    <property type="entry name" value="FCP1"/>
    <property type="match status" value="1"/>
</dbReference>
<evidence type="ECO:0000256" key="6">
    <source>
        <dbReference type="ARBA" id="ARBA00048336"/>
    </source>
</evidence>
<dbReference type="InParanoid" id="J0D4F7"/>
<dbReference type="Pfam" id="PF03031">
    <property type="entry name" value="NIF"/>
    <property type="match status" value="1"/>
</dbReference>
<proteinExistence type="predicted"/>
<reference evidence="9" key="1">
    <citation type="journal article" date="2012" name="Science">
        <title>The Paleozoic origin of enzymatic lignin decomposition reconstructed from 31 fungal genomes.</title>
        <authorList>
            <person name="Floudas D."/>
            <person name="Binder M."/>
            <person name="Riley R."/>
            <person name="Barry K."/>
            <person name="Blanchette R.A."/>
            <person name="Henrissat B."/>
            <person name="Martinez A.T."/>
            <person name="Otillar R."/>
            <person name="Spatafora J.W."/>
            <person name="Yadav J.S."/>
            <person name="Aerts A."/>
            <person name="Benoit I."/>
            <person name="Boyd A."/>
            <person name="Carlson A."/>
            <person name="Copeland A."/>
            <person name="Coutinho P.M."/>
            <person name="de Vries R.P."/>
            <person name="Ferreira P."/>
            <person name="Findley K."/>
            <person name="Foster B."/>
            <person name="Gaskell J."/>
            <person name="Glotzer D."/>
            <person name="Gorecki P."/>
            <person name="Heitman J."/>
            <person name="Hesse C."/>
            <person name="Hori C."/>
            <person name="Igarashi K."/>
            <person name="Jurgens J.A."/>
            <person name="Kallen N."/>
            <person name="Kersten P."/>
            <person name="Kohler A."/>
            <person name="Kuees U."/>
            <person name="Kumar T.K.A."/>
            <person name="Kuo A."/>
            <person name="LaButti K."/>
            <person name="Larrondo L.F."/>
            <person name="Lindquist E."/>
            <person name="Ling A."/>
            <person name="Lombard V."/>
            <person name="Lucas S."/>
            <person name="Lundell T."/>
            <person name="Martin R."/>
            <person name="McLaughlin D.J."/>
            <person name="Morgenstern I."/>
            <person name="Morin E."/>
            <person name="Murat C."/>
            <person name="Nagy L.G."/>
            <person name="Nolan M."/>
            <person name="Ohm R.A."/>
            <person name="Patyshakuliyeva A."/>
            <person name="Rokas A."/>
            <person name="Ruiz-Duenas F.J."/>
            <person name="Sabat G."/>
            <person name="Salamov A."/>
            <person name="Samejima M."/>
            <person name="Schmutz J."/>
            <person name="Slot J.C."/>
            <person name="St John F."/>
            <person name="Stenlid J."/>
            <person name="Sun H."/>
            <person name="Sun S."/>
            <person name="Syed K."/>
            <person name="Tsang A."/>
            <person name="Wiebenga A."/>
            <person name="Young D."/>
            <person name="Pisabarro A."/>
            <person name="Eastwood D.C."/>
            <person name="Martin F."/>
            <person name="Cullen D."/>
            <person name="Grigoriev I.V."/>
            <person name="Hibbett D.S."/>
        </authorList>
    </citation>
    <scope>NUCLEOTIDE SEQUENCE [LARGE SCALE GENOMIC DNA]</scope>
    <source>
        <strain evidence="9">TFB10046</strain>
    </source>
</reference>
<dbReference type="CDD" id="cd07521">
    <property type="entry name" value="HAD_FCP1-like"/>
    <property type="match status" value="1"/>
</dbReference>
<evidence type="ECO:0000313" key="8">
    <source>
        <dbReference type="EMBL" id="EJD33619.1"/>
    </source>
</evidence>
<sequence length="155" mass="17591">ERERERLLGCRKLSLVVDLDNTIVHTIVVRTDDERMARMQDHNHGSTTFTGSCRPGLRAFLQTISEKYEPTVYTMGTRGYAEKVCAAVDGDERVFGGRIFSRDENEGNSTKSLSRLFPPCDKSMTAIIDDSRKVWEDKKNIVSVQPYVFFGDCDS</sequence>
<dbReference type="OrthoDB" id="3258991at2759"/>
<dbReference type="GO" id="GO:0008420">
    <property type="term" value="F:RNA polymerase II CTD heptapeptide repeat phosphatase activity"/>
    <property type="evidence" value="ECO:0007669"/>
    <property type="project" value="InterPro"/>
</dbReference>
<protein>
    <recommendedName>
        <fullName evidence="2">protein-serine/threonine phosphatase</fullName>
        <ecNumber evidence="2">3.1.3.16</ecNumber>
    </recommendedName>
</protein>
<feature type="non-terminal residue" evidence="8">
    <location>
        <position position="1"/>
    </location>
</feature>
<comment type="subcellular location">
    <subcellularLocation>
        <location evidence="1">Nucleus</location>
    </subcellularLocation>
</comment>
<name>J0D4F7_AURST</name>
<evidence type="ECO:0000256" key="3">
    <source>
        <dbReference type="ARBA" id="ARBA00022801"/>
    </source>
</evidence>
<keyword evidence="9" id="KW-1185">Reference proteome</keyword>
<dbReference type="GO" id="GO:0005634">
    <property type="term" value="C:nucleus"/>
    <property type="evidence" value="ECO:0007669"/>
    <property type="project" value="UniProtKB-SubCell"/>
</dbReference>
<gene>
    <name evidence="8" type="ORF">AURDEDRAFT_42597</name>
</gene>
<organism evidence="8 9">
    <name type="scientific">Auricularia subglabra (strain TFB-10046 / SS5)</name>
    <name type="common">White-rot fungus</name>
    <name type="synonym">Auricularia delicata (strain TFB10046)</name>
    <dbReference type="NCBI Taxonomy" id="717982"/>
    <lineage>
        <taxon>Eukaryota</taxon>
        <taxon>Fungi</taxon>
        <taxon>Dikarya</taxon>
        <taxon>Basidiomycota</taxon>
        <taxon>Agaricomycotina</taxon>
        <taxon>Agaricomycetes</taxon>
        <taxon>Auriculariales</taxon>
        <taxon>Auriculariaceae</taxon>
        <taxon>Auricularia</taxon>
    </lineage>
</organism>
<dbReference type="EMBL" id="JH688148">
    <property type="protein sequence ID" value="EJD33619.1"/>
    <property type="molecule type" value="Genomic_DNA"/>
</dbReference>
<dbReference type="InterPro" id="IPR039189">
    <property type="entry name" value="Fcp1"/>
</dbReference>
<dbReference type="eggNOG" id="KOG0323">
    <property type="taxonomic scope" value="Eukaryota"/>
</dbReference>
<dbReference type="SMART" id="SM00577">
    <property type="entry name" value="CPDc"/>
    <property type="match status" value="1"/>
</dbReference>
<keyword evidence="3" id="KW-0378">Hydrolase</keyword>
<dbReference type="PANTHER" id="PTHR23081">
    <property type="entry name" value="RNA POLYMERASE II CTD PHOSPHATASE"/>
    <property type="match status" value="1"/>
</dbReference>
<dbReference type="PANTHER" id="PTHR23081:SF36">
    <property type="entry name" value="RNA POLYMERASE II SUBUNIT A C-TERMINAL DOMAIN PHOSPHATASE"/>
    <property type="match status" value="1"/>
</dbReference>
<feature type="domain" description="FCP1 homology" evidence="7">
    <location>
        <begin position="8"/>
        <end position="155"/>
    </location>
</feature>
<dbReference type="AlphaFoldDB" id="J0D4F7"/>
<evidence type="ECO:0000256" key="5">
    <source>
        <dbReference type="ARBA" id="ARBA00047761"/>
    </source>
</evidence>
<dbReference type="Gene3D" id="3.40.50.1000">
    <property type="entry name" value="HAD superfamily/HAD-like"/>
    <property type="match status" value="1"/>
</dbReference>
<evidence type="ECO:0000313" key="9">
    <source>
        <dbReference type="Proteomes" id="UP000006514"/>
    </source>
</evidence>
<dbReference type="InterPro" id="IPR004274">
    <property type="entry name" value="FCP1_dom"/>
</dbReference>
<dbReference type="InterPro" id="IPR023214">
    <property type="entry name" value="HAD_sf"/>
</dbReference>
<feature type="non-terminal residue" evidence="8">
    <location>
        <position position="155"/>
    </location>
</feature>